<keyword evidence="3" id="KW-1133">Transmembrane helix</keyword>
<dbReference type="PROSITE" id="PS50237">
    <property type="entry name" value="HECT"/>
    <property type="match status" value="1"/>
</dbReference>
<protein>
    <submittedName>
        <fullName evidence="5">HERC4</fullName>
    </submittedName>
</protein>
<evidence type="ECO:0000256" key="1">
    <source>
        <dbReference type="ARBA" id="ARBA00022786"/>
    </source>
</evidence>
<reference evidence="5 6" key="1">
    <citation type="submission" date="2022-01" db="EMBL/GenBank/DDBJ databases">
        <title>A chromosomal length assembly of Cordylochernes scorpioides.</title>
        <authorList>
            <person name="Zeh D."/>
            <person name="Zeh J."/>
        </authorList>
    </citation>
    <scope>NUCLEOTIDE SEQUENCE [LARGE SCALE GENOMIC DNA]</scope>
    <source>
        <strain evidence="5">IN4F17</strain>
        <tissue evidence="5">Whole Body</tissue>
    </source>
</reference>
<dbReference type="SUPFAM" id="SSF56204">
    <property type="entry name" value="Hect, E3 ligase catalytic domain"/>
    <property type="match status" value="1"/>
</dbReference>
<keyword evidence="3" id="KW-0472">Membrane</keyword>
<keyword evidence="3" id="KW-0812">Transmembrane</keyword>
<dbReference type="Pfam" id="PF00632">
    <property type="entry name" value="HECT"/>
    <property type="match status" value="1"/>
</dbReference>
<name>A0ABY6LJP3_9ARAC</name>
<dbReference type="InterPro" id="IPR000569">
    <property type="entry name" value="HECT_dom"/>
</dbReference>
<feature type="transmembrane region" description="Helical" evidence="3">
    <location>
        <begin position="62"/>
        <end position="89"/>
    </location>
</feature>
<feature type="domain" description="HECT" evidence="4">
    <location>
        <begin position="63"/>
        <end position="95"/>
    </location>
</feature>
<evidence type="ECO:0000256" key="3">
    <source>
        <dbReference type="SAM" id="Phobius"/>
    </source>
</evidence>
<evidence type="ECO:0000256" key="2">
    <source>
        <dbReference type="PROSITE-ProRule" id="PRU00104"/>
    </source>
</evidence>
<keyword evidence="6" id="KW-1185">Reference proteome</keyword>
<gene>
    <name evidence="5" type="ORF">LAZ67_19002690</name>
</gene>
<dbReference type="EMBL" id="CP092881">
    <property type="protein sequence ID" value="UYV81069.1"/>
    <property type="molecule type" value="Genomic_DNA"/>
</dbReference>
<evidence type="ECO:0000259" key="4">
    <source>
        <dbReference type="PROSITE" id="PS50237"/>
    </source>
</evidence>
<dbReference type="Gene3D" id="3.90.1750.10">
    <property type="entry name" value="Hect, E3 ligase catalytic domains"/>
    <property type="match status" value="1"/>
</dbReference>
<organism evidence="5 6">
    <name type="scientific">Cordylochernes scorpioides</name>
    <dbReference type="NCBI Taxonomy" id="51811"/>
    <lineage>
        <taxon>Eukaryota</taxon>
        <taxon>Metazoa</taxon>
        <taxon>Ecdysozoa</taxon>
        <taxon>Arthropoda</taxon>
        <taxon>Chelicerata</taxon>
        <taxon>Arachnida</taxon>
        <taxon>Pseudoscorpiones</taxon>
        <taxon>Cheliferoidea</taxon>
        <taxon>Chernetidae</taxon>
        <taxon>Cordylochernes</taxon>
    </lineage>
</organism>
<sequence length="95" mass="10830">MIIKLNVCRNSSCFFSQKSWTQSLGCLRNSLKPDVSGSDLRELVQSDILTANDVQSFEEDMMFYLIGIICGLAIYNFTIINLPFPLVLYKKLLNE</sequence>
<keyword evidence="1 2" id="KW-0833">Ubl conjugation pathway</keyword>
<evidence type="ECO:0000313" key="5">
    <source>
        <dbReference type="EMBL" id="UYV81069.1"/>
    </source>
</evidence>
<proteinExistence type="predicted"/>
<comment type="caution">
    <text evidence="2">Lacks conserved residue(s) required for the propagation of feature annotation.</text>
</comment>
<accession>A0ABY6LJP3</accession>
<evidence type="ECO:0000313" key="6">
    <source>
        <dbReference type="Proteomes" id="UP001235939"/>
    </source>
</evidence>
<dbReference type="Proteomes" id="UP001235939">
    <property type="component" value="Chromosome 19"/>
</dbReference>
<dbReference type="InterPro" id="IPR035983">
    <property type="entry name" value="Hect_E3_ubiquitin_ligase"/>
</dbReference>